<dbReference type="KEGG" id="cthe:Chro_2840"/>
<organism evidence="2 3">
    <name type="scientific">Chroococcidiopsis thermalis (strain PCC 7203)</name>
    <dbReference type="NCBI Taxonomy" id="251229"/>
    <lineage>
        <taxon>Bacteria</taxon>
        <taxon>Bacillati</taxon>
        <taxon>Cyanobacteriota</taxon>
        <taxon>Cyanophyceae</taxon>
        <taxon>Chroococcidiopsidales</taxon>
        <taxon>Chroococcidiopsidaceae</taxon>
        <taxon>Chroococcidiopsis</taxon>
    </lineage>
</organism>
<dbReference type="HOGENOM" id="CLU_613500_0_0_3"/>
<evidence type="ECO:0000256" key="1">
    <source>
        <dbReference type="SAM" id="MobiDB-lite"/>
    </source>
</evidence>
<reference evidence="2 3" key="1">
    <citation type="submission" date="2012-06" db="EMBL/GenBank/DDBJ databases">
        <title>Finished chromosome of genome of Chroococcidiopsis thermalis PCC 7203.</title>
        <authorList>
            <consortium name="US DOE Joint Genome Institute"/>
            <person name="Gugger M."/>
            <person name="Coursin T."/>
            <person name="Rippka R."/>
            <person name="Tandeau De Marsac N."/>
            <person name="Huntemann M."/>
            <person name="Wei C.-L."/>
            <person name="Han J."/>
            <person name="Detter J.C."/>
            <person name="Han C."/>
            <person name="Tapia R."/>
            <person name="Davenport K."/>
            <person name="Daligault H."/>
            <person name="Erkkila T."/>
            <person name="Gu W."/>
            <person name="Munk A.C.C."/>
            <person name="Teshima H."/>
            <person name="Xu Y."/>
            <person name="Chain P."/>
            <person name="Chen A."/>
            <person name="Krypides N."/>
            <person name="Mavromatis K."/>
            <person name="Markowitz V."/>
            <person name="Szeto E."/>
            <person name="Ivanova N."/>
            <person name="Mikhailova N."/>
            <person name="Ovchinnikova G."/>
            <person name="Pagani I."/>
            <person name="Pati A."/>
            <person name="Goodwin L."/>
            <person name="Peters L."/>
            <person name="Pitluck S."/>
            <person name="Woyke T."/>
            <person name="Kerfeld C."/>
        </authorList>
    </citation>
    <scope>NUCLEOTIDE SEQUENCE [LARGE SCALE GENOMIC DNA]</scope>
    <source>
        <strain evidence="2 3">PCC 7203</strain>
    </source>
</reference>
<dbReference type="InParanoid" id="K9U267"/>
<dbReference type="Proteomes" id="UP000010384">
    <property type="component" value="Chromosome"/>
</dbReference>
<name>K9U267_CHRTP</name>
<dbReference type="PATRIC" id="fig|251229.3.peg.3320"/>
<feature type="region of interest" description="Disordered" evidence="1">
    <location>
        <begin position="333"/>
        <end position="362"/>
    </location>
</feature>
<accession>K9U267</accession>
<dbReference type="eggNOG" id="COG0810">
    <property type="taxonomic scope" value="Bacteria"/>
</dbReference>
<evidence type="ECO:0000313" key="2">
    <source>
        <dbReference type="EMBL" id="AFY88309.1"/>
    </source>
</evidence>
<evidence type="ECO:0000313" key="3">
    <source>
        <dbReference type="Proteomes" id="UP000010384"/>
    </source>
</evidence>
<dbReference type="AlphaFoldDB" id="K9U267"/>
<dbReference type="STRING" id="251229.Chro_2840"/>
<keyword evidence="3" id="KW-1185">Reference proteome</keyword>
<sequence length="446" mass="49674">MPLHRQLQHLIENLIALKELYHTQLVESEKQVARFKEQLSHVNGLLVAQLVENQQFVQSLVDMRSQCHAQLEANQRQAAHAREQITHVNALLADQVSLPPMQHAFELPTTAFEEQPRQTLSGITAPEPESFSQPLSDLTQPQPQAEAELTQPQFQAEAELTQPQPQAEAELTQPQFQAEAELTQPQPQTEAELTQPQFQAEAELAQPQPQAEAELAQPQLQTEVAETPLEVGETSGDTARSPSAIKTPMKAEYQNLTKIQAVEKLLQENQGKILTVEYIIWSLYGDMDAEAVKAEKPRIYDTLGQGTDKGIWEKVPDQPACYTYKLSLVEPTADSESATANTSRLPVSSRRRPSRRGKSDDMLPRYNHLSLTAAVEVVVNEHPGEVITTEKVAKVLYGDDIDGRALVKAKDRIGKTLWGGATQGRWQRIPGRLGCYTLNLKTLKKG</sequence>
<feature type="compositionally biased region" description="Polar residues" evidence="1">
    <location>
        <begin position="130"/>
        <end position="143"/>
    </location>
</feature>
<gene>
    <name evidence="2" type="ORF">Chro_2840</name>
</gene>
<dbReference type="RefSeq" id="WP_015154856.1">
    <property type="nucleotide sequence ID" value="NC_019695.1"/>
</dbReference>
<dbReference type="EMBL" id="CP003597">
    <property type="protein sequence ID" value="AFY88309.1"/>
    <property type="molecule type" value="Genomic_DNA"/>
</dbReference>
<feature type="region of interest" description="Disordered" evidence="1">
    <location>
        <begin position="122"/>
        <end position="149"/>
    </location>
</feature>
<proteinExistence type="predicted"/>
<protein>
    <submittedName>
        <fullName evidence="2">Uncharacterized protein</fullName>
    </submittedName>
</protein>